<dbReference type="PANTHER" id="PTHR34819">
    <property type="entry name" value="LARGE CYSTEINE-RICH PERIPLASMIC PROTEIN OMCB"/>
    <property type="match status" value="1"/>
</dbReference>
<dbReference type="AlphaFoldDB" id="A0A1G9S4A8"/>
<dbReference type="STRING" id="1121325.SAMN04515677_10860"/>
<dbReference type="EMBL" id="FNGW01000008">
    <property type="protein sequence ID" value="SDM29585.1"/>
    <property type="molecule type" value="Genomic_DNA"/>
</dbReference>
<proteinExistence type="predicted"/>
<accession>A0A1G9S4A8</accession>
<sequence length="287" mass="33502">MKIINECRIDYKYRFSPQSPEIRKTIFSNIVSTQVIKDTLEIIKSVNKQLTFPFDVLTYTIFIYNITNLDIENIFFKDNIPQNTRFIENSITINNIKLECENPQVGFFIGNLEGGGIIKVAFKVLVLPTCFCNLIENYSTIEYDYIYNVEKPPYRANKMSNKVISRCEKRVFKQILVEENIETCNDICFIENYRYNLQIIETKLINQINSNLGTLLVIGKLSYEINYISDECTRYIDDVFGFSACMIVPIGISLESKEYIKYDIEELSINLINSNNIFLSMSLLLYY</sequence>
<protein>
    <submittedName>
        <fullName evidence="1">Conserved repeat domain-containing protein</fullName>
    </submittedName>
</protein>
<evidence type="ECO:0000313" key="1">
    <source>
        <dbReference type="EMBL" id="SDM29585.1"/>
    </source>
</evidence>
<gene>
    <name evidence="1" type="ORF">SAMN04515677_10860</name>
</gene>
<keyword evidence="2" id="KW-1185">Reference proteome</keyword>
<dbReference type="NCBIfam" id="TIGR01451">
    <property type="entry name" value="B_ant_repeat"/>
    <property type="match status" value="1"/>
</dbReference>
<dbReference type="RefSeq" id="WP_092727179.1">
    <property type="nucleotide sequence ID" value="NZ_FNGW01000008.1"/>
</dbReference>
<reference evidence="1 2" key="1">
    <citation type="submission" date="2016-10" db="EMBL/GenBank/DDBJ databases">
        <authorList>
            <person name="de Groot N.N."/>
        </authorList>
    </citation>
    <scope>NUCLEOTIDE SEQUENCE [LARGE SCALE GENOMIC DNA]</scope>
    <source>
        <strain evidence="1 2">DSM 797</strain>
    </source>
</reference>
<name>A0A1G9S4A8_9FIRM</name>
<dbReference type="Proteomes" id="UP000199068">
    <property type="component" value="Unassembled WGS sequence"/>
</dbReference>
<dbReference type="InterPro" id="IPR051172">
    <property type="entry name" value="Chlamydia_OmcB"/>
</dbReference>
<dbReference type="PANTHER" id="PTHR34819:SF3">
    <property type="entry name" value="CELL SURFACE PROTEIN"/>
    <property type="match status" value="1"/>
</dbReference>
<organism evidence="1 2">
    <name type="scientific">Romboutsia lituseburensis DSM 797</name>
    <dbReference type="NCBI Taxonomy" id="1121325"/>
    <lineage>
        <taxon>Bacteria</taxon>
        <taxon>Bacillati</taxon>
        <taxon>Bacillota</taxon>
        <taxon>Clostridia</taxon>
        <taxon>Peptostreptococcales</taxon>
        <taxon>Peptostreptococcaceae</taxon>
        <taxon>Romboutsia</taxon>
    </lineage>
</organism>
<dbReference type="InterPro" id="IPR047589">
    <property type="entry name" value="DUF11_rpt"/>
</dbReference>
<evidence type="ECO:0000313" key="2">
    <source>
        <dbReference type="Proteomes" id="UP000199068"/>
    </source>
</evidence>